<comment type="caution">
    <text evidence="1">The sequence shown here is derived from an EMBL/GenBank/DDBJ whole genome shotgun (WGS) entry which is preliminary data.</text>
</comment>
<dbReference type="AlphaFoldDB" id="A0AAV0JPN1"/>
<dbReference type="Proteomes" id="UP001154282">
    <property type="component" value="Unassembled WGS sequence"/>
</dbReference>
<protein>
    <submittedName>
        <fullName evidence="1">Uncharacterized protein</fullName>
    </submittedName>
</protein>
<evidence type="ECO:0000313" key="2">
    <source>
        <dbReference type="Proteomes" id="UP001154282"/>
    </source>
</evidence>
<evidence type="ECO:0000313" key="1">
    <source>
        <dbReference type="EMBL" id="CAI0411922.1"/>
    </source>
</evidence>
<name>A0AAV0JPN1_9ROSI</name>
<organism evidence="1 2">
    <name type="scientific">Linum tenue</name>
    <dbReference type="NCBI Taxonomy" id="586396"/>
    <lineage>
        <taxon>Eukaryota</taxon>
        <taxon>Viridiplantae</taxon>
        <taxon>Streptophyta</taxon>
        <taxon>Embryophyta</taxon>
        <taxon>Tracheophyta</taxon>
        <taxon>Spermatophyta</taxon>
        <taxon>Magnoliopsida</taxon>
        <taxon>eudicotyledons</taxon>
        <taxon>Gunneridae</taxon>
        <taxon>Pentapetalae</taxon>
        <taxon>rosids</taxon>
        <taxon>fabids</taxon>
        <taxon>Malpighiales</taxon>
        <taxon>Linaceae</taxon>
        <taxon>Linum</taxon>
    </lineage>
</organism>
<proteinExistence type="predicted"/>
<reference evidence="1" key="1">
    <citation type="submission" date="2022-08" db="EMBL/GenBank/DDBJ databases">
        <authorList>
            <person name="Gutierrez-Valencia J."/>
        </authorList>
    </citation>
    <scope>NUCLEOTIDE SEQUENCE</scope>
</reference>
<accession>A0AAV0JPN1</accession>
<dbReference type="EMBL" id="CAMGYJ010000005">
    <property type="protein sequence ID" value="CAI0411922.1"/>
    <property type="molecule type" value="Genomic_DNA"/>
</dbReference>
<gene>
    <name evidence="1" type="ORF">LITE_LOCUS15346</name>
</gene>
<sequence length="33" mass="4029">MCRHMRITPTWIPTVILRRRGLWGFFMSCFVCL</sequence>
<keyword evidence="2" id="KW-1185">Reference proteome</keyword>